<dbReference type="GO" id="GO:0044615">
    <property type="term" value="C:nuclear pore nuclear basket"/>
    <property type="evidence" value="ECO:0007669"/>
    <property type="project" value="UniProtKB-ARBA"/>
</dbReference>
<dbReference type="GO" id="GO:0051028">
    <property type="term" value="P:mRNA transport"/>
    <property type="evidence" value="ECO:0007669"/>
    <property type="project" value="UniProtKB-KW"/>
</dbReference>
<dbReference type="CDD" id="cd22729">
    <property type="entry name" value="FHA_KIF13A"/>
    <property type="match status" value="1"/>
</dbReference>
<evidence type="ECO:0000256" key="15">
    <source>
        <dbReference type="ARBA" id="ARBA00023010"/>
    </source>
</evidence>
<dbReference type="Pfam" id="PF00498">
    <property type="entry name" value="FHA"/>
    <property type="match status" value="1"/>
</dbReference>
<comment type="subcellular location">
    <subcellularLocation>
        <location evidence="2">Nucleus membrane</location>
    </subcellularLocation>
    <subcellularLocation>
        <location evidence="3">Nucleus</location>
        <location evidence="3">Nuclear pore complex</location>
    </subcellularLocation>
</comment>
<feature type="region of interest" description="Disordered" evidence="28">
    <location>
        <begin position="1265"/>
        <end position="1337"/>
    </location>
</feature>
<evidence type="ECO:0000256" key="1">
    <source>
        <dbReference type="ARBA" id="ARBA00001947"/>
    </source>
</evidence>
<feature type="region of interest" description="Disordered" evidence="28">
    <location>
        <begin position="1765"/>
        <end position="1841"/>
    </location>
</feature>
<feature type="compositionally biased region" description="Low complexity" evidence="28">
    <location>
        <begin position="2799"/>
        <end position="2829"/>
    </location>
</feature>
<dbReference type="InterPro" id="IPR018892">
    <property type="entry name" value="Retro-transposon_transp_CS"/>
</dbReference>
<evidence type="ECO:0000256" key="21">
    <source>
        <dbReference type="ARBA" id="ARBA00060842"/>
    </source>
</evidence>
<dbReference type="InterPro" id="IPR008984">
    <property type="entry name" value="SMAD_FHA_dom_sf"/>
</dbReference>
<dbReference type="Pfam" id="PF00225">
    <property type="entry name" value="Kinesin"/>
    <property type="match status" value="1"/>
</dbReference>
<evidence type="ECO:0000256" key="26">
    <source>
        <dbReference type="PROSITE-ProRule" id="PRU00322"/>
    </source>
</evidence>
<feature type="region of interest" description="Disordered" evidence="28">
    <location>
        <begin position="1549"/>
        <end position="1601"/>
    </location>
</feature>
<comment type="similarity">
    <text evidence="25">Belongs to the TRAFAC class myosin-kinesin ATPase superfamily. Kinesin family.</text>
</comment>
<comment type="similarity">
    <text evidence="21">Belongs to the NUP153 family.</text>
</comment>
<dbReference type="Gene3D" id="6.10.250.2520">
    <property type="match status" value="1"/>
</dbReference>
<feature type="compositionally biased region" description="Polar residues" evidence="28">
    <location>
        <begin position="1559"/>
        <end position="1568"/>
    </location>
</feature>
<feature type="domain" description="RanBP2-type" evidence="30">
    <location>
        <begin position="2232"/>
        <end position="2261"/>
    </location>
</feature>
<dbReference type="Gene3D" id="3.40.850.10">
    <property type="entry name" value="Kinesin motor domain"/>
    <property type="match status" value="1"/>
</dbReference>
<dbReference type="GO" id="GO:0008270">
    <property type="term" value="F:zinc ion binding"/>
    <property type="evidence" value="ECO:0007669"/>
    <property type="project" value="UniProtKB-KW"/>
</dbReference>
<feature type="domain" description="RanBP2-type" evidence="30">
    <location>
        <begin position="2173"/>
        <end position="2202"/>
    </location>
</feature>
<dbReference type="Pfam" id="PF16183">
    <property type="entry name" value="Kinesin_assoc"/>
    <property type="match status" value="1"/>
</dbReference>
<feature type="region of interest" description="Disordered" evidence="28">
    <location>
        <begin position="2698"/>
        <end position="2772"/>
    </location>
</feature>
<feature type="region of interest" description="Disordered" evidence="28">
    <location>
        <begin position="524"/>
        <end position="545"/>
    </location>
</feature>
<evidence type="ECO:0000256" key="13">
    <source>
        <dbReference type="ARBA" id="ARBA00022843"/>
    </source>
</evidence>
<keyword evidence="12" id="KW-0067">ATP-binding</keyword>
<feature type="region of interest" description="Disordered" evidence="28">
    <location>
        <begin position="445"/>
        <end position="464"/>
    </location>
</feature>
<dbReference type="GO" id="GO:0003777">
    <property type="term" value="F:microtubule motor activity"/>
    <property type="evidence" value="ECO:0007669"/>
    <property type="project" value="InterPro"/>
</dbReference>
<evidence type="ECO:0000256" key="9">
    <source>
        <dbReference type="ARBA" id="ARBA00022771"/>
    </source>
</evidence>
<feature type="compositionally biased region" description="Polar residues" evidence="28">
    <location>
        <begin position="2830"/>
        <end position="2844"/>
    </location>
</feature>
<evidence type="ECO:0000256" key="17">
    <source>
        <dbReference type="ARBA" id="ARBA00023132"/>
    </source>
</evidence>
<dbReference type="GO" id="GO:0007018">
    <property type="term" value="P:microtubule-based movement"/>
    <property type="evidence" value="ECO:0007669"/>
    <property type="project" value="InterPro"/>
</dbReference>
<feature type="compositionally biased region" description="Basic residues" evidence="28">
    <location>
        <begin position="2848"/>
        <end position="2858"/>
    </location>
</feature>
<evidence type="ECO:0000256" key="6">
    <source>
        <dbReference type="ARBA" id="ARBA00022723"/>
    </source>
</evidence>
<evidence type="ECO:0000259" key="30">
    <source>
        <dbReference type="PROSITE" id="PS50199"/>
    </source>
</evidence>
<evidence type="ECO:0000256" key="27">
    <source>
        <dbReference type="SAM" id="Coils"/>
    </source>
</evidence>
<evidence type="ECO:0000313" key="31">
    <source>
        <dbReference type="Ensembl" id="ENSBIXP00000027179.1"/>
    </source>
</evidence>
<dbReference type="PANTHER" id="PTHR23193:SF23">
    <property type="entry name" value="NUCLEAR PORE COMPLEX PROTEIN NUP153"/>
    <property type="match status" value="1"/>
</dbReference>
<feature type="compositionally biased region" description="Polar residues" evidence="28">
    <location>
        <begin position="1674"/>
        <end position="1683"/>
    </location>
</feature>
<dbReference type="InterPro" id="IPR022164">
    <property type="entry name" value="Kinesin-like"/>
</dbReference>
<evidence type="ECO:0000256" key="18">
    <source>
        <dbReference type="ARBA" id="ARBA00023136"/>
    </source>
</evidence>
<feature type="region of interest" description="Disordered" evidence="28">
    <location>
        <begin position="2387"/>
        <end position="2433"/>
    </location>
</feature>
<keyword evidence="5" id="KW-1017">Isopeptide bond</keyword>
<dbReference type="FunFam" id="4.10.1060.10:FF:000015">
    <property type="entry name" value="Nuclear pore complex protein Nup153"/>
    <property type="match status" value="1"/>
</dbReference>
<feature type="compositionally biased region" description="Low complexity" evidence="28">
    <location>
        <begin position="2748"/>
        <end position="2763"/>
    </location>
</feature>
<evidence type="ECO:0000256" key="3">
    <source>
        <dbReference type="ARBA" id="ARBA00004567"/>
    </source>
</evidence>
<dbReference type="GO" id="GO:0003677">
    <property type="term" value="F:DNA binding"/>
    <property type="evidence" value="ECO:0007669"/>
    <property type="project" value="UniProtKB-KW"/>
</dbReference>
<feature type="compositionally biased region" description="Low complexity" evidence="28">
    <location>
        <begin position="2398"/>
        <end position="2408"/>
    </location>
</feature>
<dbReference type="Pfam" id="PF08604">
    <property type="entry name" value="Nup153"/>
    <property type="match status" value="1"/>
</dbReference>
<keyword evidence="19" id="KW-0539">Nucleus</keyword>
<evidence type="ECO:0000256" key="16">
    <source>
        <dbReference type="ARBA" id="ARBA00023125"/>
    </source>
</evidence>
<dbReference type="GO" id="GO:0034399">
    <property type="term" value="C:nuclear periphery"/>
    <property type="evidence" value="ECO:0007669"/>
    <property type="project" value="UniProtKB-ARBA"/>
</dbReference>
<feature type="compositionally biased region" description="Basic and acidic residues" evidence="28">
    <location>
        <begin position="1323"/>
        <end position="1332"/>
    </location>
</feature>
<dbReference type="InterPro" id="IPR000253">
    <property type="entry name" value="FHA_dom"/>
</dbReference>
<feature type="compositionally biased region" description="Basic and acidic residues" evidence="28">
    <location>
        <begin position="445"/>
        <end position="456"/>
    </location>
</feature>
<organism evidence="31 32">
    <name type="scientific">Bos indicus x Bos taurus</name>
    <name type="common">Hybrid cattle</name>
    <dbReference type="NCBI Taxonomy" id="30522"/>
    <lineage>
        <taxon>Eukaryota</taxon>
        <taxon>Metazoa</taxon>
        <taxon>Chordata</taxon>
        <taxon>Craniata</taxon>
        <taxon>Vertebrata</taxon>
        <taxon>Euteleostomi</taxon>
        <taxon>Mammalia</taxon>
        <taxon>Eutheria</taxon>
        <taxon>Laurasiatheria</taxon>
        <taxon>Artiodactyla</taxon>
        <taxon>Ruminantia</taxon>
        <taxon>Pecora</taxon>
        <taxon>Bovidae</taxon>
        <taxon>Bovinae</taxon>
        <taxon>Bos</taxon>
    </lineage>
</organism>
<keyword evidence="4" id="KW-0813">Transport</keyword>
<dbReference type="Ensembl" id="ENSBIXT00000014230.1">
    <property type="protein sequence ID" value="ENSBIXP00000027179.1"/>
    <property type="gene ID" value="ENSBIXG00000028662.1"/>
</dbReference>
<dbReference type="InterPro" id="IPR022140">
    <property type="entry name" value="Kinesin-like_KIF1-typ"/>
</dbReference>
<dbReference type="InterPro" id="IPR027417">
    <property type="entry name" value="P-loop_NTPase"/>
</dbReference>
<feature type="compositionally biased region" description="Polar residues" evidence="28">
    <location>
        <begin position="1483"/>
        <end position="1499"/>
    </location>
</feature>
<feature type="compositionally biased region" description="Polar residues" evidence="28">
    <location>
        <begin position="2704"/>
        <end position="2717"/>
    </location>
</feature>
<feature type="domain" description="RanBP2-type" evidence="30">
    <location>
        <begin position="2036"/>
        <end position="2066"/>
    </location>
</feature>
<dbReference type="InterPro" id="IPR026054">
    <property type="entry name" value="Nucleoporin"/>
</dbReference>
<evidence type="ECO:0000256" key="4">
    <source>
        <dbReference type="ARBA" id="ARBA00022448"/>
    </source>
</evidence>
<feature type="coiled-coil region" evidence="27">
    <location>
        <begin position="995"/>
        <end position="1022"/>
    </location>
</feature>
<evidence type="ECO:0000256" key="12">
    <source>
        <dbReference type="ARBA" id="ARBA00022840"/>
    </source>
</evidence>
<keyword evidence="7" id="KW-0677">Repeat</keyword>
<feature type="compositionally biased region" description="Polar residues" evidence="28">
    <location>
        <begin position="1271"/>
        <end position="1285"/>
    </location>
</feature>
<dbReference type="FunFam" id="2.60.200.20:FF:000002">
    <property type="entry name" value="Kinesin family member 13A"/>
    <property type="match status" value="1"/>
</dbReference>
<dbReference type="PANTHER" id="PTHR23193">
    <property type="entry name" value="NUCLEAR PORE COMPLEX PROTEIN NUP"/>
    <property type="match status" value="1"/>
</dbReference>
<feature type="compositionally biased region" description="Polar residues" evidence="28">
    <location>
        <begin position="2725"/>
        <end position="2737"/>
    </location>
</feature>
<keyword evidence="15" id="KW-0811">Translocation</keyword>
<feature type="domain" description="Kinesin motor" evidence="29">
    <location>
        <begin position="1"/>
        <end position="241"/>
    </location>
</feature>
<feature type="domain" description="RanBP2-type" evidence="30">
    <location>
        <begin position="2102"/>
        <end position="2131"/>
    </location>
</feature>
<dbReference type="PROSITE" id="PS50067">
    <property type="entry name" value="KINESIN_MOTOR_2"/>
    <property type="match status" value="1"/>
</dbReference>
<dbReference type="GO" id="GO:0042405">
    <property type="term" value="C:nuclear inclusion body"/>
    <property type="evidence" value="ECO:0007669"/>
    <property type="project" value="UniProtKB-ARBA"/>
</dbReference>
<dbReference type="SUPFAM" id="SSF49879">
    <property type="entry name" value="SMAD/FHA domain"/>
    <property type="match status" value="1"/>
</dbReference>
<dbReference type="InterPro" id="IPR013913">
    <property type="entry name" value="Nup153_N"/>
</dbReference>
<comment type="cofactor">
    <cofactor evidence="1">
        <name>Zn(2+)</name>
        <dbReference type="ChEBI" id="CHEBI:29105"/>
    </cofactor>
</comment>
<dbReference type="InterPro" id="IPR036443">
    <property type="entry name" value="Znf_RanBP2_sf"/>
</dbReference>
<dbReference type="Pfam" id="PF12473">
    <property type="entry name" value="DUF3694"/>
    <property type="match status" value="1"/>
</dbReference>
<evidence type="ECO:0000313" key="32">
    <source>
        <dbReference type="Proteomes" id="UP000314981"/>
    </source>
</evidence>
<evidence type="ECO:0000259" key="29">
    <source>
        <dbReference type="PROSITE" id="PS50067"/>
    </source>
</evidence>
<keyword evidence="18" id="KW-0472">Membrane</keyword>
<dbReference type="SUPFAM" id="SSF52540">
    <property type="entry name" value="P-loop containing nucleoside triphosphate hydrolases"/>
    <property type="match status" value="1"/>
</dbReference>
<keyword evidence="8" id="KW-0547">Nucleotide-binding</keyword>
<keyword evidence="17" id="KW-0906">Nuclear pore complex</keyword>
<dbReference type="SMART" id="SM00547">
    <property type="entry name" value="ZnF_RBZ"/>
    <property type="match status" value="4"/>
</dbReference>
<evidence type="ECO:0000256" key="7">
    <source>
        <dbReference type="ARBA" id="ARBA00022737"/>
    </source>
</evidence>
<feature type="region of interest" description="Disordered" evidence="28">
    <location>
        <begin position="2796"/>
        <end position="2858"/>
    </location>
</feature>
<accession>A0A4W2DSI1</accession>
<dbReference type="STRING" id="30522.A0A4W2DSI1"/>
<feature type="compositionally biased region" description="Polar residues" evidence="28">
    <location>
        <begin position="1790"/>
        <end position="1815"/>
    </location>
</feature>
<dbReference type="GO" id="GO:0005524">
    <property type="term" value="F:ATP binding"/>
    <property type="evidence" value="ECO:0007669"/>
    <property type="project" value="UniProtKB-KW"/>
</dbReference>
<feature type="compositionally biased region" description="Basic and acidic residues" evidence="28">
    <location>
        <begin position="1459"/>
        <end position="1479"/>
    </location>
</feature>
<evidence type="ECO:0000256" key="22">
    <source>
        <dbReference type="ARBA" id="ARBA00068609"/>
    </source>
</evidence>
<comment type="function">
    <text evidence="20">Component of the nuclear pore complex (NPC), a complex required for the trafficking across the nuclear envelope. Functions as a scaffolding element in the nuclear phase of the NPC essential for normal nucleocytoplasmic transport of proteins and mRNAs. Involved in the quality control and retention of unspliced mRNAs in the nucleus; in association with TPR, regulates the nuclear export of unspliced mRNA species bearing constitutive transport element (CTE) in a NXF1- and KHDRBS1-independent manner. Mediates TPR anchoring to the nuclear membrane at NPC. The repeat-containing domain may be involved in anchoring other components of the NPC to the pore membrane. Possible DNA-binding subunit of the nuclear pore complex (NPC).</text>
</comment>
<dbReference type="FunFam" id="3.40.850.10:FF:000167">
    <property type="entry name" value="Uncharacterized protein"/>
    <property type="match status" value="1"/>
</dbReference>
<feature type="region of interest" description="Disordered" evidence="28">
    <location>
        <begin position="2511"/>
        <end position="2549"/>
    </location>
</feature>
<evidence type="ECO:0000256" key="20">
    <source>
        <dbReference type="ARBA" id="ARBA00056504"/>
    </source>
</evidence>
<dbReference type="InterPro" id="IPR001752">
    <property type="entry name" value="Kinesin_motor_dom"/>
</dbReference>
<feature type="compositionally biased region" description="Basic and acidic residues" evidence="28">
    <location>
        <begin position="1771"/>
        <end position="1789"/>
    </location>
</feature>
<dbReference type="Proteomes" id="UP000314981">
    <property type="component" value="Chromosome 23"/>
</dbReference>
<reference evidence="31" key="2">
    <citation type="submission" date="2025-08" db="UniProtKB">
        <authorList>
            <consortium name="Ensembl"/>
        </authorList>
    </citation>
    <scope>IDENTIFICATION</scope>
</reference>
<dbReference type="InterPro" id="IPR036961">
    <property type="entry name" value="Kinesin_motor_dom_sf"/>
</dbReference>
<evidence type="ECO:0000256" key="25">
    <source>
        <dbReference type="PROSITE-ProRule" id="PRU00283"/>
    </source>
</evidence>
<dbReference type="SUPFAM" id="SSF90209">
    <property type="entry name" value="Ran binding protein zinc finger-like"/>
    <property type="match status" value="4"/>
</dbReference>
<dbReference type="SMART" id="SM00129">
    <property type="entry name" value="KISc"/>
    <property type="match status" value="1"/>
</dbReference>
<evidence type="ECO:0000256" key="19">
    <source>
        <dbReference type="ARBA" id="ARBA00023242"/>
    </source>
</evidence>
<evidence type="ECO:0000256" key="2">
    <source>
        <dbReference type="ARBA" id="ARBA00004126"/>
    </source>
</evidence>
<keyword evidence="11" id="KW-0862">Zinc</keyword>
<evidence type="ECO:0000256" key="5">
    <source>
        <dbReference type="ARBA" id="ARBA00022499"/>
    </source>
</evidence>
<dbReference type="PROSITE" id="PS50199">
    <property type="entry name" value="ZF_RANBP2_2"/>
    <property type="match status" value="4"/>
</dbReference>
<feature type="compositionally biased region" description="Low complexity" evidence="28">
    <location>
        <begin position="2529"/>
        <end position="2539"/>
    </location>
</feature>
<reference evidence="31 32" key="1">
    <citation type="submission" date="2018-11" db="EMBL/GenBank/DDBJ databases">
        <title>Haplotype-resolved cattle genomes.</title>
        <authorList>
            <person name="Low W.Y."/>
            <person name="Tearle R."/>
            <person name="Bickhart D.M."/>
            <person name="Rosen B.D."/>
            <person name="Koren S."/>
            <person name="Rhie A."/>
            <person name="Hiendleder S."/>
            <person name="Phillippy A.M."/>
            <person name="Smith T.P.L."/>
            <person name="Williams J.L."/>
        </authorList>
    </citation>
    <scope>NUCLEOTIDE SEQUENCE [LARGE SCALE GENOMIC DNA]</scope>
</reference>
<evidence type="ECO:0000256" key="11">
    <source>
        <dbReference type="ARBA" id="ARBA00022833"/>
    </source>
</evidence>
<evidence type="ECO:0000256" key="28">
    <source>
        <dbReference type="SAM" id="MobiDB-lite"/>
    </source>
</evidence>
<feature type="coiled-coil region" evidence="27">
    <location>
        <begin position="496"/>
        <end position="523"/>
    </location>
</feature>
<keyword evidence="16" id="KW-0238">DNA-binding</keyword>
<keyword evidence="10" id="KW-0509">mRNA transport</keyword>
<dbReference type="GO" id="GO:0031965">
    <property type="term" value="C:nuclear membrane"/>
    <property type="evidence" value="ECO:0007669"/>
    <property type="project" value="UniProtKB-SubCell"/>
</dbReference>
<dbReference type="InterPro" id="IPR032405">
    <property type="entry name" value="Kinesin_assoc"/>
</dbReference>
<sequence>MMGNAEQRGLIPRLCCALFQRISLEQNESQTFKVEVSYMEIYNEKVRDLLDPKGSRQSLKVREHKVLGPYVDGLSQLAVTSFEDIESLMSEGNKSRTVAATNMNEESSRSHAVFNIVITQTLYDLQSGNSGEKVSKVSLVDLAGSERVSKTGAAGERLKEGSNINKSLTTLGLVISSLADQAAGKGKNKFVPYRDSVLTWLLKDNLGGNSQTSMIATISPAADNYEETLSTLRYADRAKRIVNHAVVNEDPNAKVIRELREEVEKLREQLSQAEAMKAPELKEKLEESEKLIKELTVTWEEKLRKTEEIAQERQRQLESMGISLETSGIKVGDDKCYLVNLNADPALNELLVYYLKDHTRVGADTSQDIQLFGIGIQPEHCEIDIGSDGEVSLTPKENARSCVNGTLVCSTTQLWHGDRILWGNNHFFRINLPKRKRRDWLKDFEKETGPPEHDLDAASEASSEPDYNYEFAQMEVIMKTLNSNDPVQNVVQVLEKQYLEEKRSALEEQRLMYERELEQLRQQLSPERQPQISGPDRLAYSSQTAQQKVTQWAEERDELFRQSLAKLREQLVKANTLVREANFLAEEMSKLTDYQVTLQIPAANLSANRKRGAIVSEPAIQVRRKGKSTQVWTIEKLENKLIDMRDLYQEWKEKIPEAKRLCGKRGDPFYEAQENHNLIGVANVFLECLFCDVKLQYAVPIISQQGEVAGRLHVEVMRVTGAVPERMAEDDSSENSSESGSLEVVDSTGEIIHRVKKLTCRVKIKEATGLPLNLSNFVFCQYTFWDQCEPTVAAPVVDPEVPSPQSKDAQYTVTFSHCQDYVVNVTEEFLEFISDGALAIEVWGHRCTGNGSSIWEVDSLHAKTRTLHDRWNEVTRRIEMWISILELNELGEYAAVELHQAKDVNTGGVLQLRQGHSRRVQVTVKPVQHSGTLPLMVEAILSISIGCITARSTKLQRGLDSYQRDDEDGDDMDSYQEEDLNCVRERWSDALIKRREYLDEQIKKVSNKKEKTEDDVEREARLVEQWVGLTEERNAVLVPAPGSGIPGAPADWIPPPGMETHIPVLFLDLNADDLSANEQLVGPHASGVNSILPKEHGSQFFYLPIIKHSDEEVSATASWDSSVHDSVHLNRVTPQNERIYLIVKTTVQLSHPAAMELVLRKRIAANIYNKQSFTQSLKRRISLKNIFYSCGVTYEIVSNIPKATEEIEDRETLALMAARSENEGTSDGETYIEKYTRGVLQVENILSLERLRQAVTVKEALSTKARHLRRSLSTPNVHNVSSSRPDLSGFDDDDKGWPENQLDMSDYSPSYQDVSCYGTLPRDSPRRSKEGCTSENPHALTVSPFKAFSPQPPKFFKPLMPVKEEHKKRIALEARPLLSQESMSPSQAHNPGCIVPSGSNGSSMPVELNSKREKKIGILSRVTESVKNIVPGWLQRYFSKNEDVCSCSTDTREVPQWPENREDDHIYSDESANIHDGRITPEPTGSNTEEPSTTSTASNYPDVLTRPSLHRSHLNFSMLDSPALHCQPSTSSAFPIGSSGFSLVKEIKDSTSQHDDDNISTTSGFSSRASDKDIAVSKNTSVPPLWSPEAERSHSFSQHTATSSKKPAFNLSAFGALSPSLGNSSIFKTSQLGDSPFYPGKTTYGGAAAAVRQSKLRNTPYQAPVRRQMKAKQPSAQAYGVTSSTARRILQSLEKMSSPLADAKRIPSVFSSPLNSPLDRSGMDTTTDFQAKREKVDSQYPPVQRLMIPKPVSIAANRTVYFKPSLTPSGELRKTNQRIDKKYSTDYEKNTTPGQNREQQESGFSYPNFSMSAANGLSPGVGGGGGKMRRERTRVVASKPQEKEEVEVPVLPKISLPITSSSLPTFNFSSSVITTSSPSPISPSQSLTNKVQVTSPNSTGSPLFRFSSPIVKSTESDVLPPSSIGFTFSVPVAKTAELSGPSSVSEPITSSSAQDTTAVNSTSCKKKQDEDCESPFRVAKTLKEGSVLDILKSPGFASSKADSLAAQPGTTSPVVHTRPAISSFSSSGTGFGEGLKAGSSWQCDTCLLQNKVTDNKCVACQATKLLPKDSAKQTAAGTPSKSGKVTLSTPGTAGFGDKFKPAVGTWDCDTCLVQNKPEAIKCVACETPKPGTGVKRVLTLPVASESAVTVAASSSSCTVTTGALGFADKFKRPVGSWECPVCCVSNNAEDNKCVSCMSEKPGSSVPVSSSSMAPSVSLSSGGCLGLDKFKKPEGSWNCEVCLVQNKADSTKCIACETVKSHTKPEFTGFGTSSSSSNTATSSFKFGIPSPSSGPSQTLANTGNFKFGDQGGFKIGVSSDLGSANPLSEGFKFSKPIGDFKFGVSSDSKPEEVKKDSKNDSNFKFGLSSGLSNPAPLAPFQFGVSSLGQQEKKEELPKSSSTGFSFGSGVINPPPTAAADTAVTSESKSGFSFGTTDTKSVSVAPFTCQTSEAKKEETPATKGGFAFGSVDPTPLPSASLFVLGRTEEKQQEPVTSTSLVFGKKADNEEPKCPPVFSFGNSEQTKDEGSSKSTFSFSVVKPSEKESEQPAKPAFAFGAQTSTAADQGVAKPVFNFLNSSSSNSSAPATSVGGGIFGSCTSSSSAPVAAFVFGQASNPVSSSAFGNAAESSTSQSLLFSQESKPATTSSTGTAVTPFVFGTGASSNNTATSGFNFGATTTSSSAGSSFVFGTGASAPSASPAFGANQTPTFGQSQGASQPNPPGFGSISSSGALFSAGSQPAPPTFGTVSSSGQPPVFGQQPGQSAFGSGTAPNPSSVFQFGSSTATNFNFTNSSPSGVFTFGASPSTPAASSQPSGSGGFQFSQSSAAFTVGSNGKNMFSSSGPSVSGRKIKTAVRRKK</sequence>
<dbReference type="InterPro" id="IPR019821">
    <property type="entry name" value="Kinesin_motor_CS"/>
</dbReference>
<feature type="region of interest" description="Disordered" evidence="28">
    <location>
        <begin position="1663"/>
        <end position="1683"/>
    </location>
</feature>
<dbReference type="GO" id="GO:0006606">
    <property type="term" value="P:protein import into nucleus"/>
    <property type="evidence" value="ECO:0007669"/>
    <property type="project" value="TreeGrafter"/>
</dbReference>
<evidence type="ECO:0000256" key="24">
    <source>
        <dbReference type="ARBA" id="ARBA00079437"/>
    </source>
</evidence>
<dbReference type="Pfam" id="PF12423">
    <property type="entry name" value="KIF1B"/>
    <property type="match status" value="1"/>
</dbReference>
<dbReference type="FunFam" id="4.10.1060.10:FF:000001">
    <property type="entry name" value="Nuclear pore complex protein Nup153"/>
    <property type="match status" value="3"/>
</dbReference>
<dbReference type="InterPro" id="IPR001876">
    <property type="entry name" value="Znf_RanBP2"/>
</dbReference>
<reference evidence="31" key="3">
    <citation type="submission" date="2025-09" db="UniProtKB">
        <authorList>
            <consortium name="Ensembl"/>
        </authorList>
    </citation>
    <scope>IDENTIFICATION</scope>
</reference>
<dbReference type="PROSITE" id="PS00411">
    <property type="entry name" value="KINESIN_MOTOR_1"/>
    <property type="match status" value="1"/>
</dbReference>
<keyword evidence="6" id="KW-0479">Metal-binding</keyword>
<dbReference type="GO" id="GO:0008017">
    <property type="term" value="F:microtubule binding"/>
    <property type="evidence" value="ECO:0007669"/>
    <property type="project" value="InterPro"/>
</dbReference>
<evidence type="ECO:0000256" key="14">
    <source>
        <dbReference type="ARBA" id="ARBA00022927"/>
    </source>
</evidence>
<keyword evidence="9 26" id="KW-0863">Zinc-finger</keyword>
<dbReference type="PROSITE" id="PS01358">
    <property type="entry name" value="ZF_RANBP2_1"/>
    <property type="match status" value="4"/>
</dbReference>
<feature type="compositionally biased region" description="Polar residues" evidence="28">
    <location>
        <begin position="2424"/>
        <end position="2433"/>
    </location>
</feature>
<keyword evidence="14" id="KW-0653">Protein transport</keyword>
<feature type="region of interest" description="Disordered" evidence="28">
    <location>
        <begin position="1450"/>
        <end position="1505"/>
    </location>
</feature>
<comment type="caution">
    <text evidence="25">Lacks conserved residue(s) required for the propagation of feature annotation.</text>
</comment>
<dbReference type="GO" id="GO:0017056">
    <property type="term" value="F:structural constituent of nuclear pore"/>
    <property type="evidence" value="ECO:0007669"/>
    <property type="project" value="TreeGrafter"/>
</dbReference>
<proteinExistence type="inferred from homology"/>
<protein>
    <recommendedName>
        <fullName evidence="22">Nuclear pore complex protein Nup153</fullName>
    </recommendedName>
    <alternativeName>
        <fullName evidence="24">153 kDa nucleoporin</fullName>
    </alternativeName>
    <alternativeName>
        <fullName evidence="23">Nucleoporin Nup153</fullName>
    </alternativeName>
</protein>
<dbReference type="GO" id="GO:0006405">
    <property type="term" value="P:RNA export from nucleus"/>
    <property type="evidence" value="ECO:0007669"/>
    <property type="project" value="TreeGrafter"/>
</dbReference>
<evidence type="ECO:0000256" key="23">
    <source>
        <dbReference type="ARBA" id="ARBA00078197"/>
    </source>
</evidence>
<evidence type="ECO:0000256" key="8">
    <source>
        <dbReference type="ARBA" id="ARBA00022741"/>
    </source>
</evidence>
<keyword evidence="27" id="KW-0175">Coiled coil</keyword>
<dbReference type="Gene3D" id="4.10.1060.10">
    <property type="entry name" value="Zinc finger, RanBP2-type"/>
    <property type="match status" value="4"/>
</dbReference>
<keyword evidence="13" id="KW-0832">Ubl conjugation</keyword>
<dbReference type="Pfam" id="PF00641">
    <property type="entry name" value="Zn_ribbon_RanBP"/>
    <property type="match status" value="4"/>
</dbReference>
<dbReference type="GO" id="GO:0008139">
    <property type="term" value="F:nuclear localization sequence binding"/>
    <property type="evidence" value="ECO:0007669"/>
    <property type="project" value="TreeGrafter"/>
</dbReference>
<dbReference type="Pfam" id="PF10599">
    <property type="entry name" value="Nup_retrotrp_bd"/>
    <property type="match status" value="1"/>
</dbReference>
<feature type="coiled-coil region" evidence="27">
    <location>
        <begin position="253"/>
        <end position="298"/>
    </location>
</feature>
<name>A0A4W2DSI1_BOBOX</name>
<keyword evidence="32" id="KW-1185">Reference proteome</keyword>
<evidence type="ECO:0000256" key="10">
    <source>
        <dbReference type="ARBA" id="ARBA00022816"/>
    </source>
</evidence>
<dbReference type="Gene3D" id="2.60.200.20">
    <property type="match status" value="1"/>
</dbReference>
<gene>
    <name evidence="31" type="primary">KIF13A</name>
</gene>
<dbReference type="PRINTS" id="PR00380">
    <property type="entry name" value="KINESINHEAVY"/>
</dbReference>